<sequence length="74" mass="7714">MSFFCGAAGAQSSTVDSTQTGATGSAQTYTLRASARSVITDVLVLDHAGRPVHGLPQSAFHLSDEKQAQNSYLV</sequence>
<accession>A0ABW9KH86</accession>
<dbReference type="Proteomes" id="UP001634747">
    <property type="component" value="Unassembled WGS sequence"/>
</dbReference>
<reference evidence="2 3" key="1">
    <citation type="submission" date="2024-12" db="EMBL/GenBank/DDBJ databases">
        <authorList>
            <person name="Lee Y."/>
        </authorList>
    </citation>
    <scope>NUCLEOTIDE SEQUENCE [LARGE SCALE GENOMIC DNA]</scope>
    <source>
        <strain evidence="2 3">03SUJ4</strain>
    </source>
</reference>
<dbReference type="RefSeq" id="WP_344688460.1">
    <property type="nucleotide sequence ID" value="NZ_BAABBH010000001.1"/>
</dbReference>
<protein>
    <submittedName>
        <fullName evidence="2">Uncharacterized protein</fullName>
    </submittedName>
</protein>
<evidence type="ECO:0000313" key="2">
    <source>
        <dbReference type="EMBL" id="MFN2975136.1"/>
    </source>
</evidence>
<name>A0ABW9KH86_9BACT</name>
<dbReference type="EMBL" id="JBJYXY010000001">
    <property type="protein sequence ID" value="MFN2975136.1"/>
    <property type="molecule type" value="Genomic_DNA"/>
</dbReference>
<feature type="compositionally biased region" description="Polar residues" evidence="1">
    <location>
        <begin position="10"/>
        <end position="23"/>
    </location>
</feature>
<keyword evidence="3" id="KW-1185">Reference proteome</keyword>
<proteinExistence type="predicted"/>
<organism evidence="2 3">
    <name type="scientific">Terriglobus aquaticus</name>
    <dbReference type="NCBI Taxonomy" id="940139"/>
    <lineage>
        <taxon>Bacteria</taxon>
        <taxon>Pseudomonadati</taxon>
        <taxon>Acidobacteriota</taxon>
        <taxon>Terriglobia</taxon>
        <taxon>Terriglobales</taxon>
        <taxon>Acidobacteriaceae</taxon>
        <taxon>Terriglobus</taxon>
    </lineage>
</organism>
<evidence type="ECO:0000256" key="1">
    <source>
        <dbReference type="SAM" id="MobiDB-lite"/>
    </source>
</evidence>
<evidence type="ECO:0000313" key="3">
    <source>
        <dbReference type="Proteomes" id="UP001634747"/>
    </source>
</evidence>
<comment type="caution">
    <text evidence="2">The sequence shown here is derived from an EMBL/GenBank/DDBJ whole genome shotgun (WGS) entry which is preliminary data.</text>
</comment>
<gene>
    <name evidence="2" type="ORF">ACK2TP_05120</name>
</gene>
<feature type="region of interest" description="Disordered" evidence="1">
    <location>
        <begin position="1"/>
        <end position="23"/>
    </location>
</feature>